<evidence type="ECO:0000256" key="7">
    <source>
        <dbReference type="ARBA" id="ARBA00022833"/>
    </source>
</evidence>
<keyword evidence="9" id="KW-0238">DNA-binding</keyword>
<evidence type="ECO:0000256" key="6">
    <source>
        <dbReference type="ARBA" id="ARBA00022771"/>
    </source>
</evidence>
<keyword evidence="6 12" id="KW-0863">Zinc-finger</keyword>
<keyword evidence="8" id="KW-0805">Transcription regulation</keyword>
<evidence type="ECO:0000256" key="12">
    <source>
        <dbReference type="PROSITE-ProRule" id="PRU00042"/>
    </source>
</evidence>
<dbReference type="GO" id="GO:0005634">
    <property type="term" value="C:nucleus"/>
    <property type="evidence" value="ECO:0007669"/>
    <property type="project" value="UniProtKB-SubCell"/>
</dbReference>
<dbReference type="SUPFAM" id="SSF57667">
    <property type="entry name" value="beta-beta-alpha zinc fingers"/>
    <property type="match status" value="3"/>
</dbReference>
<dbReference type="Proteomes" id="UP000265000">
    <property type="component" value="Unplaced"/>
</dbReference>
<evidence type="ECO:0000256" key="13">
    <source>
        <dbReference type="SAM" id="MobiDB-lite"/>
    </source>
</evidence>
<keyword evidence="10" id="KW-0804">Transcription</keyword>
<dbReference type="InterPro" id="IPR013087">
    <property type="entry name" value="Znf_C2H2_type"/>
</dbReference>
<dbReference type="SMART" id="SM00355">
    <property type="entry name" value="ZnF_C2H2"/>
    <property type="match status" value="5"/>
</dbReference>
<comment type="function">
    <text evidence="1">May be involved in transcriptional regulation.</text>
</comment>
<dbReference type="Pfam" id="PF12874">
    <property type="entry name" value="zf-met"/>
    <property type="match status" value="1"/>
</dbReference>
<keyword evidence="7" id="KW-0862">Zinc</keyword>
<feature type="domain" description="C2H2-type" evidence="14">
    <location>
        <begin position="350"/>
        <end position="377"/>
    </location>
</feature>
<feature type="domain" description="C2H2-type" evidence="14">
    <location>
        <begin position="406"/>
        <end position="433"/>
    </location>
</feature>
<dbReference type="PROSITE" id="PS00028">
    <property type="entry name" value="ZINC_FINGER_C2H2_1"/>
    <property type="match status" value="5"/>
</dbReference>
<evidence type="ECO:0000313" key="16">
    <source>
        <dbReference type="Proteomes" id="UP000265000"/>
    </source>
</evidence>
<dbReference type="Ensembl" id="ENSFHET00000027096.1">
    <property type="protein sequence ID" value="ENSFHEP00000033106.1"/>
    <property type="gene ID" value="ENSFHEG00000020010.1"/>
</dbReference>
<dbReference type="GeneTree" id="ENSGT00940000154446"/>
<keyword evidence="5" id="KW-0677">Repeat</keyword>
<evidence type="ECO:0000256" key="10">
    <source>
        <dbReference type="ARBA" id="ARBA00023163"/>
    </source>
</evidence>
<evidence type="ECO:0000256" key="1">
    <source>
        <dbReference type="ARBA" id="ARBA00003767"/>
    </source>
</evidence>
<dbReference type="FunFam" id="3.30.160.60:FF:000690">
    <property type="entry name" value="Zinc finger protein 354C"/>
    <property type="match status" value="1"/>
</dbReference>
<evidence type="ECO:0000256" key="9">
    <source>
        <dbReference type="ARBA" id="ARBA00023125"/>
    </source>
</evidence>
<keyword evidence="4" id="KW-0479">Metal-binding</keyword>
<dbReference type="FunFam" id="3.30.160.60:FF:000446">
    <property type="entry name" value="Zinc finger protein"/>
    <property type="match status" value="1"/>
</dbReference>
<dbReference type="FunFam" id="3.30.160.60:FF:000097">
    <property type="entry name" value="Zinc finger protein"/>
    <property type="match status" value="1"/>
</dbReference>
<feature type="domain" description="C2H2-type" evidence="14">
    <location>
        <begin position="434"/>
        <end position="461"/>
    </location>
</feature>
<proteinExistence type="inferred from homology"/>
<feature type="region of interest" description="Disordered" evidence="13">
    <location>
        <begin position="125"/>
        <end position="190"/>
    </location>
</feature>
<dbReference type="STRING" id="8078.ENSFHEP00000033106"/>
<evidence type="ECO:0000256" key="11">
    <source>
        <dbReference type="ARBA" id="ARBA00023242"/>
    </source>
</evidence>
<dbReference type="AlphaFoldDB" id="A0A3Q2QYB6"/>
<reference evidence="15" key="2">
    <citation type="submission" date="2025-09" db="UniProtKB">
        <authorList>
            <consortium name="Ensembl"/>
        </authorList>
    </citation>
    <scope>IDENTIFICATION</scope>
</reference>
<dbReference type="GO" id="GO:0000978">
    <property type="term" value="F:RNA polymerase II cis-regulatory region sequence-specific DNA binding"/>
    <property type="evidence" value="ECO:0007669"/>
    <property type="project" value="TreeGrafter"/>
</dbReference>
<protein>
    <submittedName>
        <fullName evidence="15">Zinc finger protein 32-like</fullName>
    </submittedName>
</protein>
<evidence type="ECO:0000259" key="14">
    <source>
        <dbReference type="PROSITE" id="PS50157"/>
    </source>
</evidence>
<organism evidence="15 16">
    <name type="scientific">Fundulus heteroclitus</name>
    <name type="common">Killifish</name>
    <name type="synonym">Mummichog</name>
    <dbReference type="NCBI Taxonomy" id="8078"/>
    <lineage>
        <taxon>Eukaryota</taxon>
        <taxon>Metazoa</taxon>
        <taxon>Chordata</taxon>
        <taxon>Craniata</taxon>
        <taxon>Vertebrata</taxon>
        <taxon>Euteleostomi</taxon>
        <taxon>Actinopterygii</taxon>
        <taxon>Neopterygii</taxon>
        <taxon>Teleostei</taxon>
        <taxon>Neoteleostei</taxon>
        <taxon>Acanthomorphata</taxon>
        <taxon>Ovalentaria</taxon>
        <taxon>Atherinomorphae</taxon>
        <taxon>Cyprinodontiformes</taxon>
        <taxon>Fundulidae</taxon>
        <taxon>Fundulus</taxon>
    </lineage>
</organism>
<feature type="domain" description="C2H2-type" evidence="14">
    <location>
        <begin position="322"/>
        <end position="349"/>
    </location>
</feature>
<feature type="region of interest" description="Disordered" evidence="13">
    <location>
        <begin position="275"/>
        <end position="315"/>
    </location>
</feature>
<dbReference type="FunFam" id="3.30.160.60:FF:002343">
    <property type="entry name" value="Zinc finger protein 33A"/>
    <property type="match status" value="1"/>
</dbReference>
<comment type="similarity">
    <text evidence="3">Belongs to the krueppel C2H2-type zinc-finger protein family.</text>
</comment>
<evidence type="ECO:0000313" key="15">
    <source>
        <dbReference type="Ensembl" id="ENSFHEP00000033106.1"/>
    </source>
</evidence>
<dbReference type="Gene3D" id="3.30.160.60">
    <property type="entry name" value="Classic Zinc Finger"/>
    <property type="match status" value="5"/>
</dbReference>
<reference evidence="15" key="1">
    <citation type="submission" date="2025-08" db="UniProtKB">
        <authorList>
            <consortium name="Ensembl"/>
        </authorList>
    </citation>
    <scope>IDENTIFICATION</scope>
</reference>
<keyword evidence="16" id="KW-1185">Reference proteome</keyword>
<feature type="compositionally biased region" description="Polar residues" evidence="13">
    <location>
        <begin position="286"/>
        <end position="310"/>
    </location>
</feature>
<dbReference type="FunFam" id="3.30.160.60:FF:000475">
    <property type="entry name" value="zinc finger protein 32 isoform X1"/>
    <property type="match status" value="1"/>
</dbReference>
<dbReference type="PANTHER" id="PTHR23235">
    <property type="entry name" value="KRUEPPEL-LIKE TRANSCRIPTION FACTOR"/>
    <property type="match status" value="1"/>
</dbReference>
<dbReference type="GO" id="GO:0008270">
    <property type="term" value="F:zinc ion binding"/>
    <property type="evidence" value="ECO:0007669"/>
    <property type="project" value="UniProtKB-KW"/>
</dbReference>
<dbReference type="PROSITE" id="PS50157">
    <property type="entry name" value="ZINC_FINGER_C2H2_2"/>
    <property type="match status" value="5"/>
</dbReference>
<evidence type="ECO:0000256" key="3">
    <source>
        <dbReference type="ARBA" id="ARBA00006991"/>
    </source>
</evidence>
<sequence>MLPPSCCSTPVQQGAVDGPISCFVSVTSTGSETKRFQQQRVWTQQEDGCVVECQLNLCVVSATMSSVQHLREFIRERLTAAAEEIFSEVEKTIVRYEEELHGLRRMMAISWKPELKLSRTAMELQGQSSDLQKPHVSMEEEASSIQQLCNQRRRSSHDQEEAEPQWSEEEQMEPDPPLTEEQGESVPPLIGEQGEPVTLWIKEEEPEPHVLEREEESECPLIEDVKEEPDLSWLKLEKPVSEHLPTKQDQVDLSSSQKREQLVQKQSIALMETSTLQQGEGEPRTEQLSFQISPVVQTKDQEGSSSTGSERQSRTDIKKRSFQCVVCGRYCQSKSNLKQHYRTHTGERPYSCQTCGKSFTQIGGLTVHNRSHTGERPYPCPTCGKTFHRKDHLKIHKRIHTGERPYLCHVCGKGFIVRTELNIHTRYHTGERPYSCKMCDKTFVQVKSLNLHMKQKHKNEK</sequence>
<dbReference type="PANTHER" id="PTHR23235:SF120">
    <property type="entry name" value="KRUPPEL-LIKE FACTOR 15"/>
    <property type="match status" value="1"/>
</dbReference>
<evidence type="ECO:0000256" key="5">
    <source>
        <dbReference type="ARBA" id="ARBA00022737"/>
    </source>
</evidence>
<dbReference type="InterPro" id="IPR036236">
    <property type="entry name" value="Znf_C2H2_sf"/>
</dbReference>
<name>A0A3Q2QYB6_FUNHE</name>
<dbReference type="GO" id="GO:0000981">
    <property type="term" value="F:DNA-binding transcription factor activity, RNA polymerase II-specific"/>
    <property type="evidence" value="ECO:0007669"/>
    <property type="project" value="TreeGrafter"/>
</dbReference>
<keyword evidence="11" id="KW-0539">Nucleus</keyword>
<dbReference type="Pfam" id="PF00096">
    <property type="entry name" value="zf-C2H2"/>
    <property type="match status" value="4"/>
</dbReference>
<comment type="subcellular location">
    <subcellularLocation>
        <location evidence="2">Nucleus</location>
    </subcellularLocation>
</comment>
<feature type="compositionally biased region" description="Acidic residues" evidence="13">
    <location>
        <begin position="160"/>
        <end position="173"/>
    </location>
</feature>
<feature type="domain" description="C2H2-type" evidence="14">
    <location>
        <begin position="378"/>
        <end position="405"/>
    </location>
</feature>
<evidence type="ECO:0000256" key="2">
    <source>
        <dbReference type="ARBA" id="ARBA00004123"/>
    </source>
</evidence>
<evidence type="ECO:0000256" key="4">
    <source>
        <dbReference type="ARBA" id="ARBA00022723"/>
    </source>
</evidence>
<accession>A0A3Q2QYB6</accession>
<evidence type="ECO:0000256" key="8">
    <source>
        <dbReference type="ARBA" id="ARBA00023015"/>
    </source>
</evidence>